<keyword evidence="1" id="KW-1133">Transmembrane helix</keyword>
<comment type="caution">
    <text evidence="3">The sequence shown here is derived from an EMBL/GenBank/DDBJ whole genome shotgun (WGS) entry which is preliminary data.</text>
</comment>
<accession>A0A1E5G174</accession>
<proteinExistence type="predicted"/>
<evidence type="ECO:0000313" key="4">
    <source>
        <dbReference type="Proteomes" id="UP000094296"/>
    </source>
</evidence>
<dbReference type="STRING" id="766136.BHF68_08500"/>
<evidence type="ECO:0000259" key="2">
    <source>
        <dbReference type="Pfam" id="PF13400"/>
    </source>
</evidence>
<dbReference type="EMBL" id="MIJE01000032">
    <property type="protein sequence ID" value="OEF96198.1"/>
    <property type="molecule type" value="Genomic_DNA"/>
</dbReference>
<dbReference type="PROSITE" id="PS51257">
    <property type="entry name" value="PROKAR_LIPOPROTEIN"/>
    <property type="match status" value="1"/>
</dbReference>
<dbReference type="RefSeq" id="WP_069643703.1">
    <property type="nucleotide sequence ID" value="NZ_MIJE01000032.1"/>
</dbReference>
<reference evidence="3 4" key="1">
    <citation type="submission" date="2016-09" db="EMBL/GenBank/DDBJ databases">
        <title>Draft genome sequence for the type strain of Desulfuribacillus alkaliarsenatis AHT28, an obligately anaerobic, sulfidogenic bacterium isolated from Russian soda lake sediments.</title>
        <authorList>
            <person name="Abin C.A."/>
            <person name="Hollibaugh J.T."/>
        </authorList>
    </citation>
    <scope>NUCLEOTIDE SEQUENCE [LARGE SCALE GENOMIC DNA]</scope>
    <source>
        <strain evidence="3 4">AHT28</strain>
    </source>
</reference>
<organism evidence="3 4">
    <name type="scientific">Desulfuribacillus alkaliarsenatis</name>
    <dbReference type="NCBI Taxonomy" id="766136"/>
    <lineage>
        <taxon>Bacteria</taxon>
        <taxon>Bacillati</taxon>
        <taxon>Bacillota</taxon>
        <taxon>Desulfuribacillia</taxon>
        <taxon>Desulfuribacillales</taxon>
        <taxon>Desulfuribacillaceae</taxon>
        <taxon>Desulfuribacillus</taxon>
    </lineage>
</organism>
<evidence type="ECO:0000256" key="1">
    <source>
        <dbReference type="SAM" id="Phobius"/>
    </source>
</evidence>
<gene>
    <name evidence="3" type="ORF">BHF68_08500</name>
</gene>
<dbReference type="Proteomes" id="UP000094296">
    <property type="component" value="Unassembled WGS sequence"/>
</dbReference>
<keyword evidence="1" id="KW-0472">Membrane</keyword>
<name>A0A1E5G174_9FIRM</name>
<dbReference type="AlphaFoldDB" id="A0A1E5G174"/>
<dbReference type="InterPro" id="IPR028087">
    <property type="entry name" value="Tad_N"/>
</dbReference>
<feature type="transmembrane region" description="Helical" evidence="1">
    <location>
        <begin position="21"/>
        <end position="42"/>
    </location>
</feature>
<protein>
    <recommendedName>
        <fullName evidence="2">Putative Flp pilus-assembly TadG-like N-terminal domain-containing protein</fullName>
    </recommendedName>
</protein>
<dbReference type="OrthoDB" id="5447051at2"/>
<sequence length="312" mass="34195">MRHIKYITSLLFGTGCKNQRGSTLVIVAFALLGLIAMSGLVIDGGTLYVTKSHLQKTANATVLSSAQELTNSNNAVNNVAIEVLIAHQEQESLYELKINMNEYVHVKLQKPMSLPFMSIFGKDVVVVEVEAKAQIATIGGAYGAAPLGIDENIPLQYNTIYKLKVDEEDVDTGNFGILALGGPGANRYEDNLLYGYQNMLSVGDILDTQTGNIAGKTRSSIKQRIDSCPHPVGETYHRNCSRVILVPVYQPYNHHQNQMKEVKITGFAYFYITEPMDSKDTSITGMFIERAGRGTIEAGAVNRGAYAIRLVK</sequence>
<evidence type="ECO:0000313" key="3">
    <source>
        <dbReference type="EMBL" id="OEF96198.1"/>
    </source>
</evidence>
<dbReference type="Pfam" id="PF13400">
    <property type="entry name" value="Tad"/>
    <property type="match status" value="1"/>
</dbReference>
<feature type="domain" description="Putative Flp pilus-assembly TadG-like N-terminal" evidence="2">
    <location>
        <begin position="21"/>
        <end position="67"/>
    </location>
</feature>
<keyword evidence="4" id="KW-1185">Reference proteome</keyword>
<keyword evidence="1" id="KW-0812">Transmembrane</keyword>